<dbReference type="AlphaFoldDB" id="A0A830GR30"/>
<evidence type="ECO:0000256" key="1">
    <source>
        <dbReference type="SAM" id="Phobius"/>
    </source>
</evidence>
<keyword evidence="3" id="KW-1185">Reference proteome</keyword>
<proteinExistence type="predicted"/>
<reference evidence="2" key="2">
    <citation type="submission" date="2020-09" db="EMBL/GenBank/DDBJ databases">
        <authorList>
            <person name="Sun Q."/>
            <person name="Ohkuma M."/>
        </authorList>
    </citation>
    <scope>NUCLEOTIDE SEQUENCE</scope>
    <source>
        <strain evidence="2">JCM 17820</strain>
    </source>
</reference>
<keyword evidence="1" id="KW-0472">Membrane</keyword>
<comment type="caution">
    <text evidence="2">The sequence shown here is derived from an EMBL/GenBank/DDBJ whole genome shotgun (WGS) entry which is preliminary data.</text>
</comment>
<dbReference type="Pfam" id="PF23928">
    <property type="entry name" value="DUF7266"/>
    <property type="match status" value="1"/>
</dbReference>
<keyword evidence="1" id="KW-1133">Transmembrane helix</keyword>
<protein>
    <submittedName>
        <fullName evidence="2">Uncharacterized protein</fullName>
    </submittedName>
</protein>
<keyword evidence="1" id="KW-0812">Transmembrane</keyword>
<reference evidence="2" key="1">
    <citation type="journal article" date="2014" name="Int. J. Syst. Evol. Microbiol.">
        <title>Complete genome sequence of Corynebacterium casei LMG S-19264T (=DSM 44701T), isolated from a smear-ripened cheese.</title>
        <authorList>
            <consortium name="US DOE Joint Genome Institute (JGI-PGF)"/>
            <person name="Walter F."/>
            <person name="Albersmeier A."/>
            <person name="Kalinowski J."/>
            <person name="Ruckert C."/>
        </authorList>
    </citation>
    <scope>NUCLEOTIDE SEQUENCE</scope>
    <source>
        <strain evidence="2">JCM 17820</strain>
    </source>
</reference>
<accession>A0A830GR30</accession>
<name>A0A830GR30_9EURY</name>
<dbReference type="Proteomes" id="UP000605784">
    <property type="component" value="Unassembled WGS sequence"/>
</dbReference>
<evidence type="ECO:0000313" key="3">
    <source>
        <dbReference type="Proteomes" id="UP000605784"/>
    </source>
</evidence>
<feature type="transmembrane region" description="Helical" evidence="1">
    <location>
        <begin position="12"/>
        <end position="31"/>
    </location>
</feature>
<gene>
    <name evidence="2" type="ORF">GCM10009030_35190</name>
</gene>
<evidence type="ECO:0000313" key="2">
    <source>
        <dbReference type="EMBL" id="GGO01486.1"/>
    </source>
</evidence>
<dbReference type="EMBL" id="BMOU01000006">
    <property type="protein sequence ID" value="GGO01486.1"/>
    <property type="molecule type" value="Genomic_DNA"/>
</dbReference>
<dbReference type="RefSeq" id="WP_189001230.1">
    <property type="nucleotide sequence ID" value="NZ_BMOU01000006.1"/>
</dbReference>
<organism evidence="2 3">
    <name type="scientific">Haloarcula pellucida</name>
    <dbReference type="NCBI Taxonomy" id="1427151"/>
    <lineage>
        <taxon>Archaea</taxon>
        <taxon>Methanobacteriati</taxon>
        <taxon>Methanobacteriota</taxon>
        <taxon>Stenosarchaea group</taxon>
        <taxon>Halobacteria</taxon>
        <taxon>Halobacteriales</taxon>
        <taxon>Haloarculaceae</taxon>
        <taxon>Haloarcula</taxon>
    </lineage>
</organism>
<dbReference type="InterPro" id="IPR055690">
    <property type="entry name" value="DUF7266"/>
</dbReference>
<sequence length="147" mass="15260">MDNRGLSTVVEKVLSIGIVLLYVALLTTTLYGGAVPAYRSAVGAELGERTLAEATARIEQAVPPSGRSVTATYRVDLPATIEGVAYEIRTDGGALVLVHPEEGVGGRTRPVLSDRVTALSGTWHSGEETVVTVGGGNGTVTVRLEEA</sequence>